<feature type="compositionally biased region" description="Basic and acidic residues" evidence="4">
    <location>
        <begin position="362"/>
        <end position="371"/>
    </location>
</feature>
<dbReference type="GO" id="GO:0010052">
    <property type="term" value="P:guard cell differentiation"/>
    <property type="evidence" value="ECO:0007669"/>
    <property type="project" value="InterPro"/>
</dbReference>
<organism evidence="6 7">
    <name type="scientific">Ceratopteris richardii</name>
    <name type="common">Triangle waterfern</name>
    <dbReference type="NCBI Taxonomy" id="49495"/>
    <lineage>
        <taxon>Eukaryota</taxon>
        <taxon>Viridiplantae</taxon>
        <taxon>Streptophyta</taxon>
        <taxon>Embryophyta</taxon>
        <taxon>Tracheophyta</taxon>
        <taxon>Polypodiopsida</taxon>
        <taxon>Polypodiidae</taxon>
        <taxon>Polypodiales</taxon>
        <taxon>Pteridineae</taxon>
        <taxon>Pteridaceae</taxon>
        <taxon>Parkerioideae</taxon>
        <taxon>Ceratopteris</taxon>
    </lineage>
</organism>
<keyword evidence="2" id="KW-0238">DNA-binding</keyword>
<evidence type="ECO:0000259" key="5">
    <source>
        <dbReference type="PROSITE" id="PS50888"/>
    </source>
</evidence>
<dbReference type="EMBL" id="CM035422">
    <property type="protein sequence ID" value="KAH7372818.1"/>
    <property type="molecule type" value="Genomic_DNA"/>
</dbReference>
<reference evidence="6" key="1">
    <citation type="submission" date="2021-08" db="EMBL/GenBank/DDBJ databases">
        <title>WGS assembly of Ceratopteris richardii.</title>
        <authorList>
            <person name="Marchant D.B."/>
            <person name="Chen G."/>
            <person name="Jenkins J."/>
            <person name="Shu S."/>
            <person name="Leebens-Mack J."/>
            <person name="Grimwood J."/>
            <person name="Schmutz J."/>
            <person name="Soltis P."/>
            <person name="Soltis D."/>
            <person name="Chen Z.-H."/>
        </authorList>
    </citation>
    <scope>NUCLEOTIDE SEQUENCE</scope>
    <source>
        <strain evidence="6">Whitten #5841</strain>
        <tissue evidence="6">Leaf</tissue>
    </source>
</reference>
<evidence type="ECO:0000256" key="3">
    <source>
        <dbReference type="ARBA" id="ARBA00023163"/>
    </source>
</evidence>
<dbReference type="InterPro" id="IPR011598">
    <property type="entry name" value="bHLH_dom"/>
</dbReference>
<evidence type="ECO:0000256" key="2">
    <source>
        <dbReference type="ARBA" id="ARBA00023125"/>
    </source>
</evidence>
<dbReference type="GO" id="GO:0045893">
    <property type="term" value="P:positive regulation of DNA-templated transcription"/>
    <property type="evidence" value="ECO:0007669"/>
    <property type="project" value="TreeGrafter"/>
</dbReference>
<dbReference type="GO" id="GO:0005634">
    <property type="term" value="C:nucleus"/>
    <property type="evidence" value="ECO:0007669"/>
    <property type="project" value="TreeGrafter"/>
</dbReference>
<dbReference type="AlphaFoldDB" id="A0A8T2SSR1"/>
<dbReference type="GO" id="GO:0003677">
    <property type="term" value="F:DNA binding"/>
    <property type="evidence" value="ECO:0007669"/>
    <property type="project" value="UniProtKB-KW"/>
</dbReference>
<keyword evidence="7" id="KW-1185">Reference proteome</keyword>
<dbReference type="InterPro" id="IPR044283">
    <property type="entry name" value="FAMA/SPEECHLESS/MUTE-like"/>
</dbReference>
<feature type="compositionally biased region" description="Basic and acidic residues" evidence="4">
    <location>
        <begin position="315"/>
        <end position="324"/>
    </location>
</feature>
<dbReference type="PANTHER" id="PTHR46684:SF16">
    <property type="entry name" value="TRANSCRIPTION FACTOR BHLH67-LIKE ISOFORM X2"/>
    <property type="match status" value="1"/>
</dbReference>
<sequence length="568" mass="62763">MGSIALEERLMSQIMGNFQLLQPLDDSMSTGFSVTNSQDYNASLDNESCEAPQLKHEAYSTSYMQTMPAASAGTFSDEGFGGSPSELFNRTLASLSDQEPAFGYGNPYCTPRSNLNGVDQCEFLDSSLPCQQSNSDNDMSRPQQICFSADTCTVNCSTKITRYQNIYCPSKAVNAQTGFLATDVGTSSSVVSEDSFDSNIFHRHESMHPIQRNRLGPYQYSQPCSCSQFLSAVGRNGEYNAREATTCPSPNAGTPAVPHSNPGRVSPLSSPSKALLAQSSDLAIGASKVDQSSHTDGVLKKIQISPYQTNSIRRAEPKEGKCDKQASLGVPKSGNPFQKTRIQLGMDSKTVKRKRKRTRSRKNTEELESQRMTHIAVERNRRRQMNQHLNALRSLMPSSYIQRGDQASIVGGAIRFVEELEQVAQSLRLQMQLRGSIALEDLPAMQTQILPFPEGSYACSQSPDVNVEVLVVSPTSVIVKVLVTKRPHQLLRTLHAFNFLSLKVRQLKITSLEITILYSFDLEMEELTEIASPMELARSIQQIFEMSQGPADFDESIVDKSPLERRTS</sequence>
<feature type="compositionally biased region" description="Basic residues" evidence="4">
    <location>
        <begin position="351"/>
        <end position="361"/>
    </location>
</feature>
<evidence type="ECO:0000256" key="1">
    <source>
        <dbReference type="ARBA" id="ARBA00023015"/>
    </source>
</evidence>
<dbReference type="Pfam" id="PF00010">
    <property type="entry name" value="HLH"/>
    <property type="match status" value="1"/>
</dbReference>
<dbReference type="SUPFAM" id="SSF47459">
    <property type="entry name" value="HLH, helix-loop-helix DNA-binding domain"/>
    <property type="match status" value="1"/>
</dbReference>
<dbReference type="InterPro" id="IPR036638">
    <property type="entry name" value="HLH_DNA-bd_sf"/>
</dbReference>
<keyword evidence="3" id="KW-0804">Transcription</keyword>
<feature type="region of interest" description="Disordered" evidence="4">
    <location>
        <begin position="244"/>
        <end position="273"/>
    </location>
</feature>
<dbReference type="SMART" id="SM00353">
    <property type="entry name" value="HLH"/>
    <property type="match status" value="1"/>
</dbReference>
<dbReference type="GO" id="GO:0003700">
    <property type="term" value="F:DNA-binding transcription factor activity"/>
    <property type="evidence" value="ECO:0007669"/>
    <property type="project" value="InterPro"/>
</dbReference>
<accession>A0A8T2SSR1</accession>
<dbReference type="OrthoDB" id="684567at2759"/>
<dbReference type="Gene3D" id="4.10.280.10">
    <property type="entry name" value="Helix-loop-helix DNA-binding domain"/>
    <property type="match status" value="1"/>
</dbReference>
<dbReference type="Proteomes" id="UP000825935">
    <property type="component" value="Chromosome 17"/>
</dbReference>
<feature type="domain" description="BHLH" evidence="5">
    <location>
        <begin position="369"/>
        <end position="420"/>
    </location>
</feature>
<feature type="region of interest" description="Disordered" evidence="4">
    <location>
        <begin position="315"/>
        <end position="371"/>
    </location>
</feature>
<name>A0A8T2SSR1_CERRI</name>
<dbReference type="GO" id="GO:0046983">
    <property type="term" value="F:protein dimerization activity"/>
    <property type="evidence" value="ECO:0007669"/>
    <property type="project" value="InterPro"/>
</dbReference>
<evidence type="ECO:0000313" key="6">
    <source>
        <dbReference type="EMBL" id="KAH7372818.1"/>
    </source>
</evidence>
<gene>
    <name evidence="6" type="ORF">KP509_17G023000</name>
</gene>
<evidence type="ECO:0000313" key="7">
    <source>
        <dbReference type="Proteomes" id="UP000825935"/>
    </source>
</evidence>
<keyword evidence="1" id="KW-0805">Transcription regulation</keyword>
<dbReference type="PROSITE" id="PS50888">
    <property type="entry name" value="BHLH"/>
    <property type="match status" value="1"/>
</dbReference>
<evidence type="ECO:0000256" key="4">
    <source>
        <dbReference type="SAM" id="MobiDB-lite"/>
    </source>
</evidence>
<protein>
    <recommendedName>
        <fullName evidence="5">BHLH domain-containing protein</fullName>
    </recommendedName>
</protein>
<comment type="caution">
    <text evidence="6">The sequence shown here is derived from an EMBL/GenBank/DDBJ whole genome shotgun (WGS) entry which is preliminary data.</text>
</comment>
<proteinExistence type="predicted"/>
<dbReference type="PANTHER" id="PTHR46684">
    <property type="entry name" value="TRANSCRIPTION FACTOR FAMA"/>
    <property type="match status" value="1"/>
</dbReference>